<keyword evidence="2" id="KW-1185">Reference proteome</keyword>
<organism evidence="1 2">
    <name type="scientific">Natrinema salifodinae</name>
    <dbReference type="NCBI Taxonomy" id="1202768"/>
    <lineage>
        <taxon>Archaea</taxon>
        <taxon>Methanobacteriati</taxon>
        <taxon>Methanobacteriota</taxon>
        <taxon>Stenosarchaea group</taxon>
        <taxon>Halobacteria</taxon>
        <taxon>Halobacteriales</taxon>
        <taxon>Natrialbaceae</taxon>
        <taxon>Natrinema</taxon>
    </lineage>
</organism>
<proteinExistence type="predicted"/>
<evidence type="ECO:0000313" key="2">
    <source>
        <dbReference type="Proteomes" id="UP000183275"/>
    </source>
</evidence>
<protein>
    <submittedName>
        <fullName evidence="1">Uncharacterized protein</fullName>
    </submittedName>
</protein>
<dbReference type="AlphaFoldDB" id="A0A1I0P759"/>
<name>A0A1I0P759_9EURY</name>
<reference evidence="2" key="1">
    <citation type="submission" date="2016-10" db="EMBL/GenBank/DDBJ databases">
        <authorList>
            <person name="Varghese N."/>
        </authorList>
    </citation>
    <scope>NUCLEOTIDE SEQUENCE [LARGE SCALE GENOMIC DNA]</scope>
    <source>
        <strain evidence="2">CGMCC 1.12284</strain>
    </source>
</reference>
<sequence>MQFLVKEIIDAEITVPTDDVGWSLVDVIDPDRLPGKGPWQVQSVSYGDREMTVKLGNGQSAEDLIEQMNDRVPCNNELV</sequence>
<dbReference type="OrthoDB" id="169793at2157"/>
<dbReference type="EMBL" id="FOIS01000003">
    <property type="protein sequence ID" value="SEW10107.1"/>
    <property type="molecule type" value="Genomic_DNA"/>
</dbReference>
<dbReference type="RefSeq" id="WP_049989494.1">
    <property type="nucleotide sequence ID" value="NZ_FOIS01000003.1"/>
</dbReference>
<gene>
    <name evidence="1" type="ORF">SAMN05216285_2223</name>
</gene>
<evidence type="ECO:0000313" key="1">
    <source>
        <dbReference type="EMBL" id="SEW10107.1"/>
    </source>
</evidence>
<accession>A0A1I0P759</accession>
<dbReference type="Proteomes" id="UP000183275">
    <property type="component" value="Unassembled WGS sequence"/>
</dbReference>